<dbReference type="EMBL" id="LAZR01046486">
    <property type="protein sequence ID" value="KKK96436.1"/>
    <property type="molecule type" value="Genomic_DNA"/>
</dbReference>
<reference evidence="1" key="1">
    <citation type="journal article" date="2015" name="Nature">
        <title>Complex archaea that bridge the gap between prokaryotes and eukaryotes.</title>
        <authorList>
            <person name="Spang A."/>
            <person name="Saw J.H."/>
            <person name="Jorgensen S.L."/>
            <person name="Zaremba-Niedzwiedzka K."/>
            <person name="Martijn J."/>
            <person name="Lind A.E."/>
            <person name="van Eijk R."/>
            <person name="Schleper C."/>
            <person name="Guy L."/>
            <person name="Ettema T.J."/>
        </authorList>
    </citation>
    <scope>NUCLEOTIDE SEQUENCE</scope>
</reference>
<name>A0A0F9CIE6_9ZZZZ</name>
<organism evidence="1">
    <name type="scientific">marine sediment metagenome</name>
    <dbReference type="NCBI Taxonomy" id="412755"/>
    <lineage>
        <taxon>unclassified sequences</taxon>
        <taxon>metagenomes</taxon>
        <taxon>ecological metagenomes</taxon>
    </lineage>
</organism>
<feature type="non-terminal residue" evidence="1">
    <location>
        <position position="160"/>
    </location>
</feature>
<comment type="caution">
    <text evidence="1">The sequence shown here is derived from an EMBL/GenBank/DDBJ whole genome shotgun (WGS) entry which is preliminary data.</text>
</comment>
<dbReference type="AlphaFoldDB" id="A0A0F9CIE6"/>
<protein>
    <submittedName>
        <fullName evidence="1">Uncharacterized protein</fullName>
    </submittedName>
</protein>
<sequence>MRIIRVFPRRTKATPTDPLVYCGPPDLFAEADEIHISVAFTWDLPEAEKLVREWHNIAHVKIGGPATGESGGDFVFGGSDRQYSFDPLSGDVPLFGGEPTDEVSGGAGLGGYLCYDHHLLSERGSVLACAQTVGAAHRLEADIFHCDHRGVRAAYGDDHR</sequence>
<proteinExistence type="predicted"/>
<gene>
    <name evidence="1" type="ORF">LCGC14_2662800</name>
</gene>
<evidence type="ECO:0000313" key="1">
    <source>
        <dbReference type="EMBL" id="KKK96436.1"/>
    </source>
</evidence>
<accession>A0A0F9CIE6</accession>